<evidence type="ECO:0000313" key="1">
    <source>
        <dbReference type="EMBL" id="MEW9491789.1"/>
    </source>
</evidence>
<dbReference type="Proteomes" id="UP000053480">
    <property type="component" value="Unassembled WGS sequence"/>
</dbReference>
<reference evidence="1" key="1">
    <citation type="submission" date="2024-07" db="EMBL/GenBank/DDBJ databases">
        <title>Metagenome and Metagenome-Assembled Genomes of Archaea from a hot spring from the geothermal field of Los Azufres, Mexico.</title>
        <authorList>
            <person name="Marin-Paredes R."/>
            <person name="Martinez-Romero E."/>
            <person name="Servin-Garciduenas L.E."/>
        </authorList>
    </citation>
    <scope>NUCLEOTIDE SEQUENCE</scope>
    <source>
        <strain evidence="1">AZ1-454</strain>
    </source>
</reference>
<accession>A0ACC6TPJ4</accession>
<sequence length="351" mass="40156">MRTKDILGKIEALAKEESEKLRKLNASVEMVAEDIYYGNVELEFFKVEKEDRPHSASAVDGSMYQVYVGDVFLIMVRAVKVYGYFANKREVPPKVVDDFRVVGDYYGLDAVKKMAITLMLSVETGLMEEEDTDLLFVDGPLVDPPVYSDQIFGKEALDQLISKRSSIFNRKPEKFIGVVKRFSQRFLVNLVGNYPRLEDATERFVVTRLFDSLRKKYSIHPKEPVALGWIDWDKVASREVTGDLEGTKMAYLKYREILGYPILSAYYQQDQISPVSRIDVLGKEGKRNLRFVSTWGVSGYPEVVLLNKIADDLSEIKKVEADAYAKLLFSKIKRNFSSSDIVMMRRSPNDL</sequence>
<protein>
    <submittedName>
        <fullName evidence="1">DNA double-strand break repair nuclease NurA</fullName>
    </submittedName>
</protein>
<gene>
    <name evidence="1" type="ORF">TQ35_0006265</name>
</gene>
<dbReference type="EMBL" id="JZWS03000007">
    <property type="protein sequence ID" value="MEW9491789.1"/>
    <property type="molecule type" value="Genomic_DNA"/>
</dbReference>
<proteinExistence type="predicted"/>
<name>A0ACC6TPJ4_9CREN</name>
<comment type="caution">
    <text evidence="1">The sequence shown here is derived from an EMBL/GenBank/DDBJ whole genome shotgun (WGS) entry which is preliminary data.</text>
</comment>
<evidence type="ECO:0000313" key="2">
    <source>
        <dbReference type="Proteomes" id="UP000053480"/>
    </source>
</evidence>
<organism evidence="1 2">
    <name type="scientific">Candidatus Aramenus sulfurataquae</name>
    <dbReference type="NCBI Taxonomy" id="1326980"/>
    <lineage>
        <taxon>Archaea</taxon>
        <taxon>Thermoproteota</taxon>
        <taxon>Thermoprotei</taxon>
        <taxon>Sulfolobales</taxon>
        <taxon>Sulfolobaceae</taxon>
        <taxon>Candidatus Aramenus</taxon>
    </lineage>
</organism>